<evidence type="ECO:0000313" key="3">
    <source>
        <dbReference type="EMBL" id="CAH2045034.1"/>
    </source>
</evidence>
<proteinExistence type="predicted"/>
<keyword evidence="4" id="KW-1185">Reference proteome</keyword>
<sequence length="149" mass="16295">MSAARSVVRASGARILVATVGTAFGPAYITYIALYNPDPPYLLHCGSFPSNAKLSQDRVLVAVHLSEAACGKIRAERSRILSGLCGQKRPRLYLGALKIRRLRLEQLQKTPPKSRQRVPSVESSDANDCRDQCNVVEMDRGCVTPRGLT</sequence>
<keyword evidence="2" id="KW-0472">Membrane</keyword>
<evidence type="ECO:0000256" key="1">
    <source>
        <dbReference type="SAM" id="MobiDB-lite"/>
    </source>
</evidence>
<name>A0ABN8HZX5_9NEOP</name>
<protein>
    <submittedName>
        <fullName evidence="3">Uncharacterized protein</fullName>
    </submittedName>
</protein>
<gene>
    <name evidence="3" type="ORF">IPOD504_LOCUS4905</name>
</gene>
<feature type="region of interest" description="Disordered" evidence="1">
    <location>
        <begin position="108"/>
        <end position="127"/>
    </location>
</feature>
<organism evidence="3 4">
    <name type="scientific">Iphiclides podalirius</name>
    <name type="common">scarce swallowtail</name>
    <dbReference type="NCBI Taxonomy" id="110791"/>
    <lineage>
        <taxon>Eukaryota</taxon>
        <taxon>Metazoa</taxon>
        <taxon>Ecdysozoa</taxon>
        <taxon>Arthropoda</taxon>
        <taxon>Hexapoda</taxon>
        <taxon>Insecta</taxon>
        <taxon>Pterygota</taxon>
        <taxon>Neoptera</taxon>
        <taxon>Endopterygota</taxon>
        <taxon>Lepidoptera</taxon>
        <taxon>Glossata</taxon>
        <taxon>Ditrysia</taxon>
        <taxon>Papilionoidea</taxon>
        <taxon>Papilionidae</taxon>
        <taxon>Papilioninae</taxon>
        <taxon>Iphiclides</taxon>
    </lineage>
</organism>
<evidence type="ECO:0000313" key="4">
    <source>
        <dbReference type="Proteomes" id="UP000837857"/>
    </source>
</evidence>
<keyword evidence="2" id="KW-1133">Transmembrane helix</keyword>
<dbReference type="EMBL" id="OW152828">
    <property type="protein sequence ID" value="CAH2045034.1"/>
    <property type="molecule type" value="Genomic_DNA"/>
</dbReference>
<feature type="transmembrane region" description="Helical" evidence="2">
    <location>
        <begin position="12"/>
        <end position="34"/>
    </location>
</feature>
<accession>A0ABN8HZX5</accession>
<dbReference type="Proteomes" id="UP000837857">
    <property type="component" value="Chromosome 16"/>
</dbReference>
<evidence type="ECO:0000256" key="2">
    <source>
        <dbReference type="SAM" id="Phobius"/>
    </source>
</evidence>
<reference evidence="3" key="1">
    <citation type="submission" date="2022-03" db="EMBL/GenBank/DDBJ databases">
        <authorList>
            <person name="Martin H S."/>
        </authorList>
    </citation>
    <scope>NUCLEOTIDE SEQUENCE</scope>
</reference>
<feature type="non-terminal residue" evidence="3">
    <location>
        <position position="149"/>
    </location>
</feature>
<keyword evidence="2" id="KW-0812">Transmembrane</keyword>